<organism evidence="2 3">
    <name type="scientific">Vibrio splendidus</name>
    <dbReference type="NCBI Taxonomy" id="29497"/>
    <lineage>
        <taxon>Bacteria</taxon>
        <taxon>Pseudomonadati</taxon>
        <taxon>Pseudomonadota</taxon>
        <taxon>Gammaproteobacteria</taxon>
        <taxon>Vibrionales</taxon>
        <taxon>Vibrionaceae</taxon>
        <taxon>Vibrio</taxon>
    </lineage>
</organism>
<gene>
    <name evidence="2" type="ORF">BCT54_05505</name>
</gene>
<proteinExistence type="predicted"/>
<comment type="caution">
    <text evidence="2">The sequence shown here is derived from an EMBL/GenBank/DDBJ whole genome shotgun (WGS) entry which is preliminary data.</text>
</comment>
<feature type="compositionally biased region" description="Low complexity" evidence="1">
    <location>
        <begin position="132"/>
        <end position="141"/>
    </location>
</feature>
<reference evidence="3" key="1">
    <citation type="submission" date="2016-07" db="EMBL/GenBank/DDBJ databases">
        <title>Nontailed viruses are major unrecognized killers of bacteria in the ocean.</title>
        <authorList>
            <person name="Kauffman K."/>
            <person name="Hussain F."/>
            <person name="Yang J."/>
            <person name="Arevalo P."/>
            <person name="Brown J."/>
            <person name="Cutler M."/>
            <person name="Kelly L."/>
            <person name="Polz M.F."/>
        </authorList>
    </citation>
    <scope>NUCLEOTIDE SEQUENCE [LARGE SCALE GENOMIC DNA]</scope>
    <source>
        <strain evidence="3">10N.261.48.B5</strain>
    </source>
</reference>
<evidence type="ECO:0000313" key="2">
    <source>
        <dbReference type="EMBL" id="PMM43947.1"/>
    </source>
</evidence>
<evidence type="ECO:0000313" key="3">
    <source>
        <dbReference type="Proteomes" id="UP000235533"/>
    </source>
</evidence>
<feature type="region of interest" description="Disordered" evidence="1">
    <location>
        <begin position="126"/>
        <end position="164"/>
    </location>
</feature>
<name>A0A2N7JNM7_VIBSP</name>
<dbReference type="RefSeq" id="WP_102552982.1">
    <property type="nucleotide sequence ID" value="NZ_MCZF01000255.1"/>
</dbReference>
<dbReference type="AlphaFoldDB" id="A0A2N7JNM7"/>
<dbReference type="Pfam" id="PF25759">
    <property type="entry name" value="HP1_ORF34"/>
    <property type="match status" value="1"/>
</dbReference>
<dbReference type="Proteomes" id="UP000235533">
    <property type="component" value="Unassembled WGS sequence"/>
</dbReference>
<protein>
    <submittedName>
        <fullName evidence="2">Adenine glycosylase</fullName>
    </submittedName>
</protein>
<accession>A0A2N7JNM7</accession>
<evidence type="ECO:0000256" key="1">
    <source>
        <dbReference type="SAM" id="MobiDB-lite"/>
    </source>
</evidence>
<dbReference type="InterPro" id="IPR057869">
    <property type="entry name" value="HP1_YO34"/>
</dbReference>
<dbReference type="EMBL" id="MCZF01000255">
    <property type="protein sequence ID" value="PMM43947.1"/>
    <property type="molecule type" value="Genomic_DNA"/>
</dbReference>
<sequence>MLTLSAVNLALKGLKVTARQKLAGQDMSGNSASTDQAETGDKAKILVISGTLPFTNGKVLDQIYTMAGAKVDGARTVYRVVNQTARALRINQVKFQGTITAQEDTNLRQWVISFELVEHLSVAERVESRQPAKSASQQKAAGVETPAEPPTASVDTPPNTEVDMSGVMGYLQSLDRALA</sequence>